<sequence length="365" mass="42767">MQIIFAFRDRDVDRVKLSLTSLKSQTQNSFNVIFIDYGSQDSYAQKVKEIVSRFTFVTYYYVGHPGLLWNKSKAINYGLRKAHSDFIITADVDVLFTENFVEIALKLSNPNSFSLFKIGYLSQQVTEEQQKHLNLKAIKTTHIGDTFGIGLFPKSTLEAVGGLDEFYHFYGSEDEDLNYRVLLFGATLNNCNELLLYHQWHERYPQEKDRQLTVMPRLRNVLRINQRHFLWHKDQKIIHPNPKTWGCCYRKDDAIILEDPTFKIHLYNISSHVEHFFGAAIYTYSGSVIQVVITEAPYFKSLKYQIKKAMGKQSQPYMTMKTINDLILKEIMFHYRDHNYAYEVSEDLKQVKFTINLDISNNDIN</sequence>
<comment type="caution">
    <text evidence="4">The sequence shown here is derived from an EMBL/GenBank/DDBJ whole genome shotgun (WGS) entry which is preliminary data.</text>
</comment>
<dbReference type="EMBL" id="SDDZ01000014">
    <property type="protein sequence ID" value="RXJ45450.1"/>
    <property type="molecule type" value="Genomic_DNA"/>
</dbReference>
<evidence type="ECO:0000259" key="2">
    <source>
        <dbReference type="Pfam" id="PF00535"/>
    </source>
</evidence>
<dbReference type="PANTHER" id="PTHR43685">
    <property type="entry name" value="GLYCOSYLTRANSFERASE"/>
    <property type="match status" value="1"/>
</dbReference>
<dbReference type="Gene3D" id="3.90.550.10">
    <property type="entry name" value="Spore Coat Polysaccharide Biosynthesis Protein SpsA, Chain A"/>
    <property type="match status" value="1"/>
</dbReference>
<evidence type="ECO:0000259" key="3">
    <source>
        <dbReference type="Pfam" id="PF02709"/>
    </source>
</evidence>
<evidence type="ECO:0000256" key="1">
    <source>
        <dbReference type="ARBA" id="ARBA00022679"/>
    </source>
</evidence>
<dbReference type="Pfam" id="PF02709">
    <property type="entry name" value="Glyco_transf_7C"/>
    <property type="match status" value="1"/>
</dbReference>
<keyword evidence="5" id="KW-1185">Reference proteome</keyword>
<feature type="domain" description="Glycosyltransferase 2-like" evidence="2">
    <location>
        <begin position="13"/>
        <end position="110"/>
    </location>
</feature>
<dbReference type="AlphaFoldDB" id="A0A4Q0XDM2"/>
<accession>A0A4Q0XDM2</accession>
<proteinExistence type="predicted"/>
<name>A0A4Q0XDM2_9FLAO</name>
<reference evidence="4 5" key="1">
    <citation type="submission" date="2019-01" db="EMBL/GenBank/DDBJ databases">
        <title>Genome sequence of the Antarctic species Gelidibacter gilvus ACAM 158(T).</title>
        <authorList>
            <person name="Bowman J.P."/>
        </authorList>
    </citation>
    <scope>NUCLEOTIDE SEQUENCE [LARGE SCALE GENOMIC DNA]</scope>
    <source>
        <strain evidence="4 5">IC158</strain>
    </source>
</reference>
<dbReference type="InterPro" id="IPR050834">
    <property type="entry name" value="Glycosyltransf_2"/>
</dbReference>
<feature type="domain" description="Galactosyltransferase C-terminal" evidence="3">
    <location>
        <begin position="147"/>
        <end position="188"/>
    </location>
</feature>
<organism evidence="4 5">
    <name type="scientific">Gelidibacter gilvus</name>
    <dbReference type="NCBI Taxonomy" id="59602"/>
    <lineage>
        <taxon>Bacteria</taxon>
        <taxon>Pseudomonadati</taxon>
        <taxon>Bacteroidota</taxon>
        <taxon>Flavobacteriia</taxon>
        <taxon>Flavobacteriales</taxon>
        <taxon>Flavobacteriaceae</taxon>
        <taxon>Gelidibacter</taxon>
    </lineage>
</organism>
<dbReference type="Proteomes" id="UP000289792">
    <property type="component" value="Unassembled WGS sequence"/>
</dbReference>
<dbReference type="GO" id="GO:0016740">
    <property type="term" value="F:transferase activity"/>
    <property type="evidence" value="ECO:0007669"/>
    <property type="project" value="UniProtKB-KW"/>
</dbReference>
<dbReference type="PANTHER" id="PTHR43685:SF2">
    <property type="entry name" value="GLYCOSYLTRANSFERASE 2-LIKE DOMAIN-CONTAINING PROTEIN"/>
    <property type="match status" value="1"/>
</dbReference>
<gene>
    <name evidence="4" type="ORF">ESZ48_16425</name>
</gene>
<dbReference type="OrthoDB" id="6717394at2"/>
<dbReference type="InterPro" id="IPR027791">
    <property type="entry name" value="Galactosyl_T_C"/>
</dbReference>
<keyword evidence="1 4" id="KW-0808">Transferase</keyword>
<evidence type="ECO:0000313" key="4">
    <source>
        <dbReference type="EMBL" id="RXJ45450.1"/>
    </source>
</evidence>
<protein>
    <submittedName>
        <fullName evidence="4">Glycosyltransferase</fullName>
    </submittedName>
</protein>
<dbReference type="Pfam" id="PF00535">
    <property type="entry name" value="Glycos_transf_2"/>
    <property type="match status" value="1"/>
</dbReference>
<evidence type="ECO:0000313" key="5">
    <source>
        <dbReference type="Proteomes" id="UP000289792"/>
    </source>
</evidence>
<dbReference type="InterPro" id="IPR029044">
    <property type="entry name" value="Nucleotide-diphossugar_trans"/>
</dbReference>
<dbReference type="SUPFAM" id="SSF53448">
    <property type="entry name" value="Nucleotide-diphospho-sugar transferases"/>
    <property type="match status" value="1"/>
</dbReference>
<dbReference type="InterPro" id="IPR001173">
    <property type="entry name" value="Glyco_trans_2-like"/>
</dbReference>